<organism evidence="1">
    <name type="scientific">candidate division WOR-3 bacterium</name>
    <dbReference type="NCBI Taxonomy" id="2052148"/>
    <lineage>
        <taxon>Bacteria</taxon>
        <taxon>Bacteria division WOR-3</taxon>
    </lineage>
</organism>
<dbReference type="Pfam" id="PF02620">
    <property type="entry name" value="YceD"/>
    <property type="match status" value="1"/>
</dbReference>
<accession>A0A7V0LVI6</accession>
<dbReference type="AlphaFoldDB" id="A0A7V0LVI6"/>
<reference evidence="1" key="1">
    <citation type="journal article" date="2020" name="mSystems">
        <title>Genome- and Community-Level Interaction Insights into Carbon Utilization and Element Cycling Functions of Hydrothermarchaeota in Hydrothermal Sediment.</title>
        <authorList>
            <person name="Zhou Z."/>
            <person name="Liu Y."/>
            <person name="Xu W."/>
            <person name="Pan J."/>
            <person name="Luo Z.H."/>
            <person name="Li M."/>
        </authorList>
    </citation>
    <scope>NUCLEOTIDE SEQUENCE [LARGE SCALE GENOMIC DNA]</scope>
    <source>
        <strain evidence="1">HyVt-28</strain>
    </source>
</reference>
<protein>
    <submittedName>
        <fullName evidence="1">DUF177 domain-containing protein</fullName>
    </submittedName>
</protein>
<dbReference type="EMBL" id="DRDR01000179">
    <property type="protein sequence ID" value="HDL60615.1"/>
    <property type="molecule type" value="Genomic_DNA"/>
</dbReference>
<sequence length="175" mass="20408">MKINILDLKEGKTEYFEKYNENTLDLKGLEFSLIGQLNAHIVIEKWRGKVKLSLEADFTLKMQCSRCLEHFERSFREEATFYLKAGKEEVKAEKSLKDEDIYTLFYATDEIDVTPLIRDMVILVYPMKPLCKPDCKGLCPVCGVNLNKMKCHHEQVTIDPRWSKLLEIKKKISKA</sequence>
<proteinExistence type="predicted"/>
<dbReference type="InterPro" id="IPR003772">
    <property type="entry name" value="YceD"/>
</dbReference>
<dbReference type="PANTHER" id="PTHR34374:SF1">
    <property type="entry name" value="LARGE RIBOSOMAL RNA SUBUNIT ACCUMULATION PROTEIN YCED HOMOLOG 1, CHLOROPLASTIC"/>
    <property type="match status" value="1"/>
</dbReference>
<gene>
    <name evidence="1" type="ORF">ENH14_04065</name>
</gene>
<name>A0A7V0LVI6_UNCW3</name>
<evidence type="ECO:0000313" key="1">
    <source>
        <dbReference type="EMBL" id="HDL60615.1"/>
    </source>
</evidence>
<dbReference type="PANTHER" id="PTHR34374">
    <property type="entry name" value="LARGE RIBOSOMAL RNA SUBUNIT ACCUMULATION PROTEIN YCED HOMOLOG 1, CHLOROPLASTIC"/>
    <property type="match status" value="1"/>
</dbReference>
<comment type="caution">
    <text evidence="1">The sequence shown here is derived from an EMBL/GenBank/DDBJ whole genome shotgun (WGS) entry which is preliminary data.</text>
</comment>
<dbReference type="Proteomes" id="UP000886381">
    <property type="component" value="Unassembled WGS sequence"/>
</dbReference>